<gene>
    <name evidence="1" type="ORF">K0M31_010770</name>
</gene>
<reference evidence="1" key="1">
    <citation type="submission" date="2021-10" db="EMBL/GenBank/DDBJ databases">
        <title>Melipona bicolor Genome sequencing and assembly.</title>
        <authorList>
            <person name="Araujo N.S."/>
            <person name="Arias M.C."/>
        </authorList>
    </citation>
    <scope>NUCLEOTIDE SEQUENCE</scope>
    <source>
        <strain evidence="1">USP_2M_L1-L4_2017</strain>
        <tissue evidence="1">Whole body</tissue>
    </source>
</reference>
<dbReference type="AlphaFoldDB" id="A0AA40FL33"/>
<comment type="caution">
    <text evidence="1">The sequence shown here is derived from an EMBL/GenBank/DDBJ whole genome shotgun (WGS) entry which is preliminary data.</text>
</comment>
<dbReference type="Proteomes" id="UP001177670">
    <property type="component" value="Unassembled WGS sequence"/>
</dbReference>
<protein>
    <submittedName>
        <fullName evidence="1">Uncharacterized protein</fullName>
    </submittedName>
</protein>
<evidence type="ECO:0000313" key="1">
    <source>
        <dbReference type="EMBL" id="KAK1120985.1"/>
    </source>
</evidence>
<name>A0AA40FL33_9HYME</name>
<accession>A0AA40FL33</accession>
<keyword evidence="2" id="KW-1185">Reference proteome</keyword>
<proteinExistence type="predicted"/>
<organism evidence="1 2">
    <name type="scientific">Melipona bicolor</name>
    <dbReference type="NCBI Taxonomy" id="60889"/>
    <lineage>
        <taxon>Eukaryota</taxon>
        <taxon>Metazoa</taxon>
        <taxon>Ecdysozoa</taxon>
        <taxon>Arthropoda</taxon>
        <taxon>Hexapoda</taxon>
        <taxon>Insecta</taxon>
        <taxon>Pterygota</taxon>
        <taxon>Neoptera</taxon>
        <taxon>Endopterygota</taxon>
        <taxon>Hymenoptera</taxon>
        <taxon>Apocrita</taxon>
        <taxon>Aculeata</taxon>
        <taxon>Apoidea</taxon>
        <taxon>Anthophila</taxon>
        <taxon>Apidae</taxon>
        <taxon>Melipona</taxon>
    </lineage>
</organism>
<sequence>MSCDEWLFVQASAVHDDVTRRSNNGSFVGTVIDTARSSKSSSMQIFQGVPSGDRAPSVKFVTLDELVHVSKPAIRARRNRAAACLAEARTEKEKQAEPFYWLGLGLGSFVYFGATFDVAEPSLEHEGIIGTKSVAKNKVLTVMLRRGYVFCSVKCSTMQNTLSFE</sequence>
<evidence type="ECO:0000313" key="2">
    <source>
        <dbReference type="Proteomes" id="UP001177670"/>
    </source>
</evidence>
<dbReference type="EMBL" id="JAHYIQ010000028">
    <property type="protein sequence ID" value="KAK1120985.1"/>
    <property type="molecule type" value="Genomic_DNA"/>
</dbReference>